<organism evidence="1 2">
    <name type="scientific">Streptosporangium lutulentum</name>
    <dbReference type="NCBI Taxonomy" id="1461250"/>
    <lineage>
        <taxon>Bacteria</taxon>
        <taxon>Bacillati</taxon>
        <taxon>Actinomycetota</taxon>
        <taxon>Actinomycetes</taxon>
        <taxon>Streptosporangiales</taxon>
        <taxon>Streptosporangiaceae</taxon>
        <taxon>Streptosporangium</taxon>
    </lineage>
</organism>
<evidence type="ECO:0008006" key="3">
    <source>
        <dbReference type="Google" id="ProtNLM"/>
    </source>
</evidence>
<protein>
    <recommendedName>
        <fullName evidence="3">Mutator family transposase</fullName>
    </recommendedName>
</protein>
<accession>A0ABT9QC58</accession>
<keyword evidence="2" id="KW-1185">Reference proteome</keyword>
<name>A0ABT9QC58_9ACTN</name>
<sequence>MRAPRINDKRVDAASGERKRFSSAILPPWCRKPPKVADVLPLLYLHGLSSGDFVPALEQFLR</sequence>
<evidence type="ECO:0000313" key="1">
    <source>
        <dbReference type="EMBL" id="MDP9843980.1"/>
    </source>
</evidence>
<gene>
    <name evidence="1" type="ORF">J2853_003191</name>
</gene>
<evidence type="ECO:0000313" key="2">
    <source>
        <dbReference type="Proteomes" id="UP001225356"/>
    </source>
</evidence>
<dbReference type="EMBL" id="JAUSQU010000001">
    <property type="protein sequence ID" value="MDP9843980.1"/>
    <property type="molecule type" value="Genomic_DNA"/>
</dbReference>
<dbReference type="Proteomes" id="UP001225356">
    <property type="component" value="Unassembled WGS sequence"/>
</dbReference>
<comment type="caution">
    <text evidence="1">The sequence shown here is derived from an EMBL/GenBank/DDBJ whole genome shotgun (WGS) entry which is preliminary data.</text>
</comment>
<proteinExistence type="predicted"/>
<reference evidence="1 2" key="1">
    <citation type="submission" date="2023-07" db="EMBL/GenBank/DDBJ databases">
        <title>Sequencing the genomes of 1000 actinobacteria strains.</title>
        <authorList>
            <person name="Klenk H.-P."/>
        </authorList>
    </citation>
    <scope>NUCLEOTIDE SEQUENCE [LARGE SCALE GENOMIC DNA]</scope>
    <source>
        <strain evidence="1 2">DSM 46740</strain>
    </source>
</reference>